<dbReference type="AlphaFoldDB" id="A0A0B6WWG3"/>
<dbReference type="EMBL" id="CBXV010000002">
    <property type="protein sequence ID" value="CDM64589.1"/>
    <property type="molecule type" value="Genomic_DNA"/>
</dbReference>
<dbReference type="Proteomes" id="UP000031518">
    <property type="component" value="Unassembled WGS sequence"/>
</dbReference>
<protein>
    <recommendedName>
        <fullName evidence="3">Peptidase M48 domain-containing protein</fullName>
    </recommendedName>
</protein>
<name>A0A0B6WWG3_9BACT</name>
<proteinExistence type="predicted"/>
<accession>A0A0B6WWG3</accession>
<reference evidence="1 2" key="2">
    <citation type="submission" date="2015-01" db="EMBL/GenBank/DDBJ databases">
        <title>Complete genome sequence of Pyrinomonas methylaliphatogenes type strain K22T.</title>
        <authorList>
            <person name="Lee K.C.Y."/>
            <person name="Power J.F."/>
            <person name="Dunfield P.F."/>
            <person name="Morgan X.C."/>
            <person name="Huttenhower C."/>
            <person name="Stott M.B."/>
        </authorList>
    </citation>
    <scope>NUCLEOTIDE SEQUENCE [LARGE SCALE GENOMIC DNA]</scope>
    <source>
        <strain evidence="1 2">K22</strain>
    </source>
</reference>
<dbReference type="STRING" id="454194.PYK22_00583"/>
<evidence type="ECO:0000313" key="1">
    <source>
        <dbReference type="EMBL" id="CDM64589.1"/>
    </source>
</evidence>
<evidence type="ECO:0008006" key="3">
    <source>
        <dbReference type="Google" id="ProtNLM"/>
    </source>
</evidence>
<dbReference type="RefSeq" id="WP_041974120.1">
    <property type="nucleotide sequence ID" value="NZ_CBXV010000002.1"/>
</dbReference>
<sequence>MSLAERAIEEFGTRDVHEMARRAGVRIVFERWPLVSVGECETGLIRVNQTALERASEDAGWFSREGLERLIIAHELGHLLAAKWVEGEDHSEALVHDFVRELLDLPFAPTECERLWKR</sequence>
<reference evidence="1 2" key="1">
    <citation type="submission" date="2013-12" db="EMBL/GenBank/DDBJ databases">
        <authorList>
            <person name="Stott M."/>
        </authorList>
    </citation>
    <scope>NUCLEOTIDE SEQUENCE [LARGE SCALE GENOMIC DNA]</scope>
    <source>
        <strain evidence="1 2">K22</strain>
    </source>
</reference>
<gene>
    <name evidence="1" type="ORF">PYK22_00583</name>
</gene>
<organism evidence="1 2">
    <name type="scientific">Pyrinomonas methylaliphatogenes</name>
    <dbReference type="NCBI Taxonomy" id="454194"/>
    <lineage>
        <taxon>Bacteria</taxon>
        <taxon>Pseudomonadati</taxon>
        <taxon>Acidobacteriota</taxon>
        <taxon>Blastocatellia</taxon>
        <taxon>Blastocatellales</taxon>
        <taxon>Pyrinomonadaceae</taxon>
        <taxon>Pyrinomonas</taxon>
    </lineage>
</organism>
<keyword evidence="2" id="KW-1185">Reference proteome</keyword>
<evidence type="ECO:0000313" key="2">
    <source>
        <dbReference type="Proteomes" id="UP000031518"/>
    </source>
</evidence>